<keyword evidence="3" id="KW-0333">Golgi apparatus</keyword>
<evidence type="ECO:0000259" key="5">
    <source>
        <dbReference type="Pfam" id="PF01931"/>
    </source>
</evidence>
<dbReference type="Proteomes" id="UP001195483">
    <property type="component" value="Unassembled WGS sequence"/>
</dbReference>
<dbReference type="InterPro" id="IPR029001">
    <property type="entry name" value="ITPase-like_fam"/>
</dbReference>
<comment type="caution">
    <text evidence="6">The sequence shown here is derived from an EMBL/GenBank/DDBJ whole genome shotgun (WGS) entry which is preliminary data.</text>
</comment>
<dbReference type="InterPro" id="IPR026534">
    <property type="entry name" value="PRRC1"/>
</dbReference>
<dbReference type="PANTHER" id="PTHR23276">
    <property type="entry name" value="PROTEIN PRRC1"/>
    <property type="match status" value="1"/>
</dbReference>
<comment type="subcellular location">
    <subcellularLocation>
        <location evidence="1">Golgi apparatus</location>
    </subcellularLocation>
</comment>
<organism evidence="6 7">
    <name type="scientific">Potamilus streckersoni</name>
    <dbReference type="NCBI Taxonomy" id="2493646"/>
    <lineage>
        <taxon>Eukaryota</taxon>
        <taxon>Metazoa</taxon>
        <taxon>Spiralia</taxon>
        <taxon>Lophotrochozoa</taxon>
        <taxon>Mollusca</taxon>
        <taxon>Bivalvia</taxon>
        <taxon>Autobranchia</taxon>
        <taxon>Heteroconchia</taxon>
        <taxon>Palaeoheterodonta</taxon>
        <taxon>Unionida</taxon>
        <taxon>Unionoidea</taxon>
        <taxon>Unionidae</taxon>
        <taxon>Ambleminae</taxon>
        <taxon>Lampsilini</taxon>
        <taxon>Potamilus</taxon>
    </lineage>
</organism>
<feature type="compositionally biased region" description="Low complexity" evidence="4">
    <location>
        <begin position="80"/>
        <end position="98"/>
    </location>
</feature>
<protein>
    <recommendedName>
        <fullName evidence="5">Non-canonical purine NTP phosphatase/PRRC1 domain-containing protein</fullName>
    </recommendedName>
</protein>
<evidence type="ECO:0000256" key="3">
    <source>
        <dbReference type="ARBA" id="ARBA00023034"/>
    </source>
</evidence>
<dbReference type="GO" id="GO:0034237">
    <property type="term" value="F:protein kinase A regulatory subunit binding"/>
    <property type="evidence" value="ECO:0007669"/>
    <property type="project" value="TreeGrafter"/>
</dbReference>
<dbReference type="FunFam" id="3.90.950.10:FF:000017">
    <property type="entry name" value="Protein PRRC1-B"/>
    <property type="match status" value="1"/>
</dbReference>
<sequence length="520" mass="57060">MNLDEAVQEFVWNELKKLKVLGKIKSDLITEELLAREATTYENLQASHLSVITPVIGGKMMEESSDESTEIITKEEAEQAEQQHQAEQIKTPTVTSPGVPGGTPGSTIPPPAPLPVFQSGSPSTVSTRVAQVPVTPQAQGPVVTPTVASTLATDALSSAQPTIVSQVKAPDPIQSPYEASSDITVPLEIVEATPQSPIPSGARGLFGWISGNKLVSRVMEKTKSSVESMITTLDPGMKEIICEYICGCRENLVKQYRHSFHLMYTSAVSAFISYGVHQQYRHSFHLVYISSIGIHFIWCRLAVSAFVSSGVHQQYRHSFHLRQVLLDSGGDISVIVTSTAENKVGAVREAFQEVFRRATVMGKESQATTAAQPVGFTAGLKGAEERIQNLRRSGDIPESQPVVSVEGFIVELLPDRWYEMSCLVLKDPEHRIDLQVFSQPTLIPAEYILTAQDRTPSDYPLRWSGLAVSIGYVIEEAQPHIGHADWQKALIGISRRESLYLAAKSLAYMYKQRLPSSFIS</sequence>
<reference evidence="6" key="1">
    <citation type="journal article" date="2021" name="Genome Biol. Evol.">
        <title>A High-Quality Reference Genome for a Parasitic Bivalve with Doubly Uniparental Inheritance (Bivalvia: Unionida).</title>
        <authorList>
            <person name="Smith C.H."/>
        </authorList>
    </citation>
    <scope>NUCLEOTIDE SEQUENCE</scope>
    <source>
        <strain evidence="6">CHS0354</strain>
    </source>
</reference>
<dbReference type="GO" id="GO:0005794">
    <property type="term" value="C:Golgi apparatus"/>
    <property type="evidence" value="ECO:0007669"/>
    <property type="project" value="UniProtKB-SubCell"/>
</dbReference>
<dbReference type="AlphaFoldDB" id="A0AAE0W5P6"/>
<dbReference type="Pfam" id="PF01931">
    <property type="entry name" value="NTPase_I-T"/>
    <property type="match status" value="1"/>
</dbReference>
<dbReference type="SUPFAM" id="SSF52972">
    <property type="entry name" value="ITPase-like"/>
    <property type="match status" value="1"/>
</dbReference>
<keyword evidence="7" id="KW-1185">Reference proteome</keyword>
<dbReference type="PANTHER" id="PTHR23276:SF2">
    <property type="entry name" value="PROTEIN PRRC1"/>
    <property type="match status" value="1"/>
</dbReference>
<dbReference type="InterPro" id="IPR026533">
    <property type="entry name" value="NTPase/PRRC1"/>
</dbReference>
<accession>A0AAE0W5P6</accession>
<evidence type="ECO:0000256" key="1">
    <source>
        <dbReference type="ARBA" id="ARBA00004555"/>
    </source>
</evidence>
<gene>
    <name evidence="6" type="ORF">CHS0354_004400</name>
</gene>
<evidence type="ECO:0000313" key="7">
    <source>
        <dbReference type="Proteomes" id="UP001195483"/>
    </source>
</evidence>
<reference evidence="6" key="2">
    <citation type="journal article" date="2021" name="Genome Biol. Evol.">
        <title>Developing a high-quality reference genome for a parasitic bivalve with doubly uniparental inheritance (Bivalvia: Unionida).</title>
        <authorList>
            <person name="Smith C.H."/>
        </authorList>
    </citation>
    <scope>NUCLEOTIDE SEQUENCE</scope>
    <source>
        <strain evidence="6">CHS0354</strain>
        <tissue evidence="6">Mantle</tissue>
    </source>
</reference>
<evidence type="ECO:0000256" key="2">
    <source>
        <dbReference type="ARBA" id="ARBA00010298"/>
    </source>
</evidence>
<feature type="region of interest" description="Disordered" evidence="4">
    <location>
        <begin position="76"/>
        <end position="107"/>
    </location>
</feature>
<dbReference type="Gene3D" id="3.90.950.10">
    <property type="match status" value="1"/>
</dbReference>
<reference evidence="6" key="3">
    <citation type="submission" date="2023-05" db="EMBL/GenBank/DDBJ databases">
        <authorList>
            <person name="Smith C.H."/>
        </authorList>
    </citation>
    <scope>NUCLEOTIDE SEQUENCE</scope>
    <source>
        <strain evidence="6">CHS0354</strain>
        <tissue evidence="6">Mantle</tissue>
    </source>
</reference>
<proteinExistence type="inferred from homology"/>
<feature type="domain" description="Non-canonical purine NTP phosphatase/PRRC1" evidence="5">
    <location>
        <begin position="338"/>
        <end position="432"/>
    </location>
</feature>
<name>A0AAE0W5P6_9BIVA</name>
<dbReference type="EMBL" id="JAEAOA010000328">
    <property type="protein sequence ID" value="KAK3601200.1"/>
    <property type="molecule type" value="Genomic_DNA"/>
</dbReference>
<evidence type="ECO:0000313" key="6">
    <source>
        <dbReference type="EMBL" id="KAK3601200.1"/>
    </source>
</evidence>
<comment type="similarity">
    <text evidence="2">Belongs to the PRRC1 family.</text>
</comment>
<evidence type="ECO:0000256" key="4">
    <source>
        <dbReference type="SAM" id="MobiDB-lite"/>
    </source>
</evidence>